<accession>A0ACB7HSL2</accession>
<evidence type="ECO:0000313" key="1">
    <source>
        <dbReference type="EMBL" id="KAG8654803.1"/>
    </source>
</evidence>
<gene>
    <name evidence="1" type="ORF">MANES_05G180201v8</name>
</gene>
<name>A0ACB7HSL2_MANES</name>
<evidence type="ECO:0000313" key="2">
    <source>
        <dbReference type="Proteomes" id="UP000091857"/>
    </source>
</evidence>
<comment type="caution">
    <text evidence="1">The sequence shown here is derived from an EMBL/GenBank/DDBJ whole genome shotgun (WGS) entry which is preliminary data.</text>
</comment>
<dbReference type="Proteomes" id="UP000091857">
    <property type="component" value="Chromosome 5"/>
</dbReference>
<protein>
    <submittedName>
        <fullName evidence="1">Uncharacterized protein</fullName>
    </submittedName>
</protein>
<proteinExistence type="predicted"/>
<reference evidence="2" key="1">
    <citation type="journal article" date="2016" name="Nat. Biotechnol.">
        <title>Sequencing wild and cultivated cassava and related species reveals extensive interspecific hybridization and genetic diversity.</title>
        <authorList>
            <person name="Bredeson J.V."/>
            <person name="Lyons J.B."/>
            <person name="Prochnik S.E."/>
            <person name="Wu G.A."/>
            <person name="Ha C.M."/>
            <person name="Edsinger-Gonzales E."/>
            <person name="Grimwood J."/>
            <person name="Schmutz J."/>
            <person name="Rabbi I.Y."/>
            <person name="Egesi C."/>
            <person name="Nauluvula P."/>
            <person name="Lebot V."/>
            <person name="Ndunguru J."/>
            <person name="Mkamilo G."/>
            <person name="Bart R.S."/>
            <person name="Setter T.L."/>
            <person name="Gleadow R.M."/>
            <person name="Kulakow P."/>
            <person name="Ferguson M.E."/>
            <person name="Rounsley S."/>
            <person name="Rokhsar D.S."/>
        </authorList>
    </citation>
    <scope>NUCLEOTIDE SEQUENCE [LARGE SCALE GENOMIC DNA]</scope>
    <source>
        <strain evidence="2">cv. AM560-2</strain>
    </source>
</reference>
<sequence>MSLSNHVNTTLPNRSFYATPQRSDYTGYLAVGTMNRNEKEFAVEDIPTSPHLISLKERGKKKKEKKKKKMGGGNGQKSKMARERNMEKQKAAKGSQLESNKKAMTIQCKVCMQTFICTTSEVKCKEHAEAKHPKSNLYACFPHLKQ</sequence>
<organism evidence="1 2">
    <name type="scientific">Manihot esculenta</name>
    <name type="common">Cassava</name>
    <name type="synonym">Jatropha manihot</name>
    <dbReference type="NCBI Taxonomy" id="3983"/>
    <lineage>
        <taxon>Eukaryota</taxon>
        <taxon>Viridiplantae</taxon>
        <taxon>Streptophyta</taxon>
        <taxon>Embryophyta</taxon>
        <taxon>Tracheophyta</taxon>
        <taxon>Spermatophyta</taxon>
        <taxon>Magnoliopsida</taxon>
        <taxon>eudicotyledons</taxon>
        <taxon>Gunneridae</taxon>
        <taxon>Pentapetalae</taxon>
        <taxon>rosids</taxon>
        <taxon>fabids</taxon>
        <taxon>Malpighiales</taxon>
        <taxon>Euphorbiaceae</taxon>
        <taxon>Crotonoideae</taxon>
        <taxon>Manihoteae</taxon>
        <taxon>Manihot</taxon>
    </lineage>
</organism>
<dbReference type="EMBL" id="CM004391">
    <property type="protein sequence ID" value="KAG8654803.1"/>
    <property type="molecule type" value="Genomic_DNA"/>
</dbReference>
<keyword evidence="2" id="KW-1185">Reference proteome</keyword>